<proteinExistence type="predicted"/>
<sequence>MKKSFPYWYVVPVATALALITLILLYQHLWKDSMSNDSVTNLLTLPGQESALLTYEEKQWLQENGPLVYAADRNAPPLRFVDPADQQYKGVVVDYINLLSLELGIEINLQPLVLPMKSETPSALFELMFIC</sequence>
<evidence type="ECO:0000313" key="3">
    <source>
        <dbReference type="Proteomes" id="UP001407405"/>
    </source>
</evidence>
<keyword evidence="1" id="KW-1133">Transmembrane helix</keyword>
<evidence type="ECO:0000313" key="2">
    <source>
        <dbReference type="EMBL" id="MEN1761768.1"/>
    </source>
</evidence>
<dbReference type="Proteomes" id="UP001407405">
    <property type="component" value="Unassembled WGS sequence"/>
</dbReference>
<accession>A0ABU9VXQ3</accession>
<keyword evidence="1" id="KW-0472">Membrane</keyword>
<comment type="caution">
    <text evidence="2">The sequence shown here is derived from an EMBL/GenBank/DDBJ whole genome shotgun (WGS) entry which is preliminary data.</text>
</comment>
<evidence type="ECO:0000256" key="1">
    <source>
        <dbReference type="SAM" id="Phobius"/>
    </source>
</evidence>
<reference evidence="2 3" key="1">
    <citation type="submission" date="2024-04" db="EMBL/GenBank/DDBJ databases">
        <title>Genome sequencing and metabolic network reconstruction of aminoacids and betaine degradation by Anoxynatronum sibiricum.</title>
        <authorList>
            <person name="Detkova E.N."/>
            <person name="Boltjanskaja Y.V."/>
            <person name="Mardanov A.V."/>
            <person name="Kevbrin V."/>
        </authorList>
    </citation>
    <scope>NUCLEOTIDE SEQUENCE [LARGE SCALE GENOMIC DNA]</scope>
    <source>
        <strain evidence="2 3">Z-7981</strain>
    </source>
</reference>
<dbReference type="SUPFAM" id="SSF53850">
    <property type="entry name" value="Periplasmic binding protein-like II"/>
    <property type="match status" value="1"/>
</dbReference>
<gene>
    <name evidence="2" type="ORF">AAIG11_14875</name>
</gene>
<keyword evidence="1" id="KW-0812">Transmembrane</keyword>
<feature type="transmembrane region" description="Helical" evidence="1">
    <location>
        <begin position="6"/>
        <end position="26"/>
    </location>
</feature>
<keyword evidence="3" id="KW-1185">Reference proteome</keyword>
<dbReference type="Gene3D" id="3.40.190.10">
    <property type="entry name" value="Periplasmic binding protein-like II"/>
    <property type="match status" value="1"/>
</dbReference>
<organism evidence="2 3">
    <name type="scientific">Anoxynatronum sibiricum</name>
    <dbReference type="NCBI Taxonomy" id="210623"/>
    <lineage>
        <taxon>Bacteria</taxon>
        <taxon>Bacillati</taxon>
        <taxon>Bacillota</taxon>
        <taxon>Clostridia</taxon>
        <taxon>Eubacteriales</taxon>
        <taxon>Clostridiaceae</taxon>
        <taxon>Anoxynatronum</taxon>
    </lineage>
</organism>
<dbReference type="EMBL" id="JBCITM010000021">
    <property type="protein sequence ID" value="MEN1761768.1"/>
    <property type="molecule type" value="Genomic_DNA"/>
</dbReference>
<protein>
    <submittedName>
        <fullName evidence="2">Uncharacterized protein</fullName>
    </submittedName>
</protein>
<name>A0ABU9VXQ3_9CLOT</name>
<dbReference type="RefSeq" id="WP_343187054.1">
    <property type="nucleotide sequence ID" value="NZ_JBCITM010000021.1"/>
</dbReference>